<organism evidence="1 2">
    <name type="scientific">Peptacetobacter hominis</name>
    <dbReference type="NCBI Taxonomy" id="2743610"/>
    <lineage>
        <taxon>Bacteria</taxon>
        <taxon>Bacillati</taxon>
        <taxon>Bacillota</taxon>
        <taxon>Clostridia</taxon>
        <taxon>Peptostreptococcales</taxon>
        <taxon>Peptostreptococcaceae</taxon>
        <taxon>Peptacetobacter</taxon>
    </lineage>
</organism>
<name>A0A544QYZ3_9FIRM</name>
<dbReference type="InterPro" id="IPR036280">
    <property type="entry name" value="Multihaem_cyt_sf"/>
</dbReference>
<dbReference type="InterPro" id="IPR010181">
    <property type="entry name" value="CGCAxxGCC_motif"/>
</dbReference>
<dbReference type="EMBL" id="SGJB01000001">
    <property type="protein sequence ID" value="TQQ85868.1"/>
    <property type="molecule type" value="Genomic_DNA"/>
</dbReference>
<dbReference type="NCBIfam" id="TIGR01909">
    <property type="entry name" value="C_GCAxxG_C_C"/>
    <property type="match status" value="1"/>
</dbReference>
<proteinExistence type="predicted"/>
<dbReference type="Proteomes" id="UP000317863">
    <property type="component" value="Unassembled WGS sequence"/>
</dbReference>
<evidence type="ECO:0000313" key="2">
    <source>
        <dbReference type="Proteomes" id="UP000317863"/>
    </source>
</evidence>
<evidence type="ECO:0000313" key="1">
    <source>
        <dbReference type="EMBL" id="TQQ85868.1"/>
    </source>
</evidence>
<dbReference type="AlphaFoldDB" id="A0A544QYZ3"/>
<keyword evidence="2" id="KW-1185">Reference proteome</keyword>
<dbReference type="RefSeq" id="WP_142535095.1">
    <property type="nucleotide sequence ID" value="NZ_SGJB01000001.1"/>
</dbReference>
<protein>
    <submittedName>
        <fullName evidence="1">Oxidoreductase</fullName>
    </submittedName>
</protein>
<dbReference type="Pfam" id="PF09719">
    <property type="entry name" value="C_GCAxxG_C_C"/>
    <property type="match status" value="1"/>
</dbReference>
<dbReference type="SUPFAM" id="SSF48695">
    <property type="entry name" value="Multiheme cytochromes"/>
    <property type="match status" value="1"/>
</dbReference>
<accession>A0A544QYZ3</accession>
<comment type="caution">
    <text evidence="1">The sequence shown here is derived from an EMBL/GenBank/DDBJ whole genome shotgun (WGS) entry which is preliminary data.</text>
</comment>
<gene>
    <name evidence="1" type="ORF">EXD82_01245</name>
</gene>
<sequence length="126" mass="13848">MAETIKPSEIYKEGYNCAESVVIAYNKEFESDIPSRLCTALGGGCGVASLCGAINGSTLIIGHVKGRDDASGDKMISKRYVQDFMKTLHERYGTHMCKDLKANKVSCAEIMDISYELVKETLKKDL</sequence>
<dbReference type="OrthoDB" id="1624765at2"/>
<reference evidence="1 2" key="1">
    <citation type="submission" date="2019-02" db="EMBL/GenBank/DDBJ databases">
        <title>Peptostreptococcaceae bacterium ZHW00191 nov., a new bacterium isolated from the human gut.</title>
        <authorList>
            <person name="Zhou H.-W."/>
            <person name="Chen X.-J."/>
        </authorList>
    </citation>
    <scope>NUCLEOTIDE SEQUENCE [LARGE SCALE GENOMIC DNA]</scope>
    <source>
        <strain evidence="1 2">ZHW00191</strain>
    </source>
</reference>